<gene>
    <name evidence="2" type="ORF">EVJ46_00510</name>
</gene>
<protein>
    <submittedName>
        <fullName evidence="2">Uncharacterized protein</fullName>
    </submittedName>
</protein>
<evidence type="ECO:0000256" key="1">
    <source>
        <dbReference type="SAM" id="Phobius"/>
    </source>
</evidence>
<name>A0A519BHK7_ACIG2</name>
<feature type="transmembrane region" description="Helical" evidence="1">
    <location>
        <begin position="12"/>
        <end position="34"/>
    </location>
</feature>
<keyword evidence="1" id="KW-1133">Transmembrane helix</keyword>
<evidence type="ECO:0000313" key="2">
    <source>
        <dbReference type="EMBL" id="RZD16758.1"/>
    </source>
</evidence>
<sequence>MKSIFLNILSPVGITGLSFIMLFICVNSVNAYAYKLKNPFISPFKQKSISIIRHKTVHKLNLQAIIASSEKNLNIAIINGKPYYINSKILSVGKILNITKGAVIIESKKGRIIRLILKKFEGFQN</sequence>
<dbReference type="AlphaFoldDB" id="A0A519BHK7"/>
<proteinExistence type="predicted"/>
<dbReference type="Proteomes" id="UP000316562">
    <property type="component" value="Unassembled WGS sequence"/>
</dbReference>
<evidence type="ECO:0000313" key="3">
    <source>
        <dbReference type="Proteomes" id="UP000316562"/>
    </source>
</evidence>
<organism evidence="2 3">
    <name type="scientific">Acididesulfobacter guangdongensis</name>
    <dbReference type="NCBI Taxonomy" id="2597225"/>
    <lineage>
        <taxon>Bacteria</taxon>
        <taxon>Deltaproteobacteria</taxon>
        <taxon>Candidatus Acidulodesulfobacterales</taxon>
        <taxon>Candidatus Acididesulfobacter</taxon>
    </lineage>
</organism>
<reference evidence="2 3" key="1">
    <citation type="journal article" date="2019" name="ISME J.">
        <title>Insights into ecological role of a new deltaproteobacterial order Candidatus Acidulodesulfobacterales by metagenomics and metatranscriptomics.</title>
        <authorList>
            <person name="Tan S."/>
            <person name="Liu J."/>
            <person name="Fang Y."/>
            <person name="Hedlund B.P."/>
            <person name="Lian Z.H."/>
            <person name="Huang L.Y."/>
            <person name="Li J.T."/>
            <person name="Huang L.N."/>
            <person name="Li W.J."/>
            <person name="Jiang H.C."/>
            <person name="Dong H.L."/>
            <person name="Shu W.S."/>
        </authorList>
    </citation>
    <scope>NUCLEOTIDE SEQUENCE [LARGE SCALE GENOMIC DNA]</scope>
    <source>
        <strain evidence="2">AP2</strain>
    </source>
</reference>
<accession>A0A519BHK7</accession>
<dbReference type="EMBL" id="SGBC01000001">
    <property type="protein sequence ID" value="RZD16758.1"/>
    <property type="molecule type" value="Genomic_DNA"/>
</dbReference>
<comment type="caution">
    <text evidence="2">The sequence shown here is derived from an EMBL/GenBank/DDBJ whole genome shotgun (WGS) entry which is preliminary data.</text>
</comment>
<keyword evidence="1" id="KW-0472">Membrane</keyword>
<keyword evidence="1" id="KW-0812">Transmembrane</keyword>